<dbReference type="InterPro" id="IPR036179">
    <property type="entry name" value="Ig-like_dom_sf"/>
</dbReference>
<dbReference type="SUPFAM" id="SSF48726">
    <property type="entry name" value="Immunoglobulin"/>
    <property type="match status" value="1"/>
</dbReference>
<gene>
    <name evidence="2" type="ORF">L345_17781</name>
</gene>
<dbReference type="InterPro" id="IPR007110">
    <property type="entry name" value="Ig-like_dom"/>
</dbReference>
<protein>
    <recommendedName>
        <fullName evidence="1">Ig-like domain-containing protein</fullName>
    </recommendedName>
</protein>
<sequence>MNPDYFFVQLVSSGPGTVKPGENLNLLCNVTGFSITDSSYTWHWVHLPPRKDFKWIARIHPTDGRKWFSSSLQSHTTISSDKSKNEYFPQLNSMEVTVPQIGGCESLLLRLGPGGQLGLLLVYLSPGCMAMALPKLLDILSGVVVEFPNHLVLGHFSLLSLGEASSLVIQGLTHERGSTLDLVFISGHYPLSWTDHHLLQLDLPLATPCHQDEEPVGWFRPRCLMDPERFQMALGFLPTSLTHSSAEALVATWQQAALDAFDWVVPLRPLTHHRSQLAPWFSEELREMNRWRLSRSESDCAQLRSYIMTYLVAMEAVRCTYFSTLIASTDDGPAALVRVTCSLLHREVREDPPQGRVKEFSQHLVDKVAQIRASLTSEWQGSEEEVTLSLADSTWVEFDPVSLDEVARIMWRLNCTTCLLDPCPSWLVYATRRISFLLP</sequence>
<accession>V8N4E0</accession>
<dbReference type="OrthoDB" id="419189at2759"/>
<dbReference type="PROSITE" id="PS50835">
    <property type="entry name" value="IG_LIKE"/>
    <property type="match status" value="1"/>
</dbReference>
<name>V8N4E0_OPHHA</name>
<dbReference type="Proteomes" id="UP000018936">
    <property type="component" value="Unassembled WGS sequence"/>
</dbReference>
<evidence type="ECO:0000259" key="1">
    <source>
        <dbReference type="PROSITE" id="PS50835"/>
    </source>
</evidence>
<dbReference type="InterPro" id="IPR050199">
    <property type="entry name" value="IgHV"/>
</dbReference>
<dbReference type="PANTHER" id="PTHR23266">
    <property type="entry name" value="IMMUNOGLOBULIN HEAVY CHAIN"/>
    <property type="match status" value="1"/>
</dbReference>
<organism evidence="2 3">
    <name type="scientific">Ophiophagus hannah</name>
    <name type="common">King cobra</name>
    <name type="synonym">Naja hannah</name>
    <dbReference type="NCBI Taxonomy" id="8665"/>
    <lineage>
        <taxon>Eukaryota</taxon>
        <taxon>Metazoa</taxon>
        <taxon>Chordata</taxon>
        <taxon>Craniata</taxon>
        <taxon>Vertebrata</taxon>
        <taxon>Euteleostomi</taxon>
        <taxon>Lepidosauria</taxon>
        <taxon>Squamata</taxon>
        <taxon>Bifurcata</taxon>
        <taxon>Unidentata</taxon>
        <taxon>Episquamata</taxon>
        <taxon>Toxicofera</taxon>
        <taxon>Serpentes</taxon>
        <taxon>Colubroidea</taxon>
        <taxon>Elapidae</taxon>
        <taxon>Elapinae</taxon>
        <taxon>Ophiophagus</taxon>
    </lineage>
</organism>
<feature type="domain" description="Ig-like" evidence="1">
    <location>
        <begin position="3"/>
        <end position="42"/>
    </location>
</feature>
<feature type="non-terminal residue" evidence="2">
    <location>
        <position position="1"/>
    </location>
</feature>
<evidence type="ECO:0000313" key="2">
    <source>
        <dbReference type="EMBL" id="ETE56508.1"/>
    </source>
</evidence>
<proteinExistence type="predicted"/>
<dbReference type="InterPro" id="IPR013783">
    <property type="entry name" value="Ig-like_fold"/>
</dbReference>
<keyword evidence="3" id="KW-1185">Reference proteome</keyword>
<evidence type="ECO:0000313" key="3">
    <source>
        <dbReference type="Proteomes" id="UP000018936"/>
    </source>
</evidence>
<comment type="caution">
    <text evidence="2">The sequence shown here is derived from an EMBL/GenBank/DDBJ whole genome shotgun (WGS) entry which is preliminary data.</text>
</comment>
<dbReference type="Gene3D" id="2.60.40.10">
    <property type="entry name" value="Immunoglobulins"/>
    <property type="match status" value="1"/>
</dbReference>
<dbReference type="EMBL" id="AZIM01019913">
    <property type="protein sequence ID" value="ETE56508.1"/>
    <property type="molecule type" value="Genomic_DNA"/>
</dbReference>
<reference evidence="2 3" key="1">
    <citation type="journal article" date="2013" name="Proc. Natl. Acad. Sci. U.S.A.">
        <title>The king cobra genome reveals dynamic gene evolution and adaptation in the snake venom system.</title>
        <authorList>
            <person name="Vonk F.J."/>
            <person name="Casewell N.R."/>
            <person name="Henkel C.V."/>
            <person name="Heimberg A.M."/>
            <person name="Jansen H.J."/>
            <person name="McCleary R.J."/>
            <person name="Kerkkamp H.M."/>
            <person name="Vos R.A."/>
            <person name="Guerreiro I."/>
            <person name="Calvete J.J."/>
            <person name="Wuster W."/>
            <person name="Woods A.E."/>
            <person name="Logan J.M."/>
            <person name="Harrison R.A."/>
            <person name="Castoe T.A."/>
            <person name="de Koning A.P."/>
            <person name="Pollock D.D."/>
            <person name="Yandell M."/>
            <person name="Calderon D."/>
            <person name="Renjifo C."/>
            <person name="Currier R.B."/>
            <person name="Salgado D."/>
            <person name="Pla D."/>
            <person name="Sanz L."/>
            <person name="Hyder A.S."/>
            <person name="Ribeiro J.M."/>
            <person name="Arntzen J.W."/>
            <person name="van den Thillart G.E."/>
            <person name="Boetzer M."/>
            <person name="Pirovano W."/>
            <person name="Dirks R.P."/>
            <person name="Spaink H.P."/>
            <person name="Duboule D."/>
            <person name="McGlinn E."/>
            <person name="Kini R.M."/>
            <person name="Richardson M.K."/>
        </authorList>
    </citation>
    <scope>NUCLEOTIDE SEQUENCE</scope>
    <source>
        <tissue evidence="2">Blood</tissue>
    </source>
</reference>
<dbReference type="AlphaFoldDB" id="V8N4E0"/>